<dbReference type="AlphaFoldDB" id="A0A3B3C3S2"/>
<dbReference type="GeneTree" id="ENSGT00940000156970"/>
<name>A0A3B3C3S2_ORYME</name>
<evidence type="ECO:0000256" key="5">
    <source>
        <dbReference type="PROSITE-ProRule" id="PRU00023"/>
    </source>
</evidence>
<accession>A0A3B3C3S2</accession>
<dbReference type="Pfam" id="PF12796">
    <property type="entry name" value="Ank_2"/>
    <property type="match status" value="1"/>
</dbReference>
<keyword evidence="7" id="KW-1185">Reference proteome</keyword>
<evidence type="ECO:0000256" key="2">
    <source>
        <dbReference type="ARBA" id="ARBA00022737"/>
    </source>
</evidence>
<dbReference type="PaxDb" id="30732-ENSOMEP00000012596"/>
<sequence length="353" mass="39027">MTCLHAAAHMGHQAVVEWLATCTDVGLSCQDGQGATALHFAASRGHCWILDKLLCMGSKVMEDYWGGTPLHDAAENGELECCKVLLVNGANPADKDIDGFTAADLAEYNGHSECARYLRAFEENVSPLPELVCSFLLLLFGGKLKATGRSGRGSRSYLDTPVESQRSRVTVGVEGESDPVIKGLHQYKATRGRQSACADEAQFPNTNVLAEKKLLGDMKSIKSLKDSGMSGVFTGQTAKQITWACLQNKMVVLPTEEANLSDIDYLVPTHDERGLPIAEWKRQVMVRQLQARLLDEEDQRRKVQNTFFEKNPQKYAREQISRISNNSLNKVITEVQEAVPYPWKPTGRGWGIQ</sequence>
<dbReference type="GO" id="GO:0005737">
    <property type="term" value="C:cytoplasm"/>
    <property type="evidence" value="ECO:0007669"/>
    <property type="project" value="TreeGrafter"/>
</dbReference>
<dbReference type="InterPro" id="IPR002110">
    <property type="entry name" value="Ankyrin_rpt"/>
</dbReference>
<organism evidence="6 7">
    <name type="scientific">Oryzias melastigma</name>
    <name type="common">Marine medaka</name>
    <dbReference type="NCBI Taxonomy" id="30732"/>
    <lineage>
        <taxon>Eukaryota</taxon>
        <taxon>Metazoa</taxon>
        <taxon>Chordata</taxon>
        <taxon>Craniata</taxon>
        <taxon>Vertebrata</taxon>
        <taxon>Euteleostomi</taxon>
        <taxon>Actinopterygii</taxon>
        <taxon>Neopterygii</taxon>
        <taxon>Teleostei</taxon>
        <taxon>Neoteleostei</taxon>
        <taxon>Acanthomorphata</taxon>
        <taxon>Ovalentaria</taxon>
        <taxon>Atherinomorphae</taxon>
        <taxon>Beloniformes</taxon>
        <taxon>Adrianichthyidae</taxon>
        <taxon>Oryziinae</taxon>
        <taxon>Oryzias</taxon>
    </lineage>
</organism>
<evidence type="ECO:0000256" key="3">
    <source>
        <dbReference type="ARBA" id="ARBA00022740"/>
    </source>
</evidence>
<dbReference type="InterPro" id="IPR052420">
    <property type="entry name" value="Espin/Espin-like"/>
</dbReference>
<dbReference type="PROSITE" id="PS50088">
    <property type="entry name" value="ANK_REPEAT"/>
    <property type="match status" value="2"/>
</dbReference>
<dbReference type="STRING" id="30732.ENSOMEP00000012596"/>
<dbReference type="GO" id="GO:0032420">
    <property type="term" value="C:stereocilium"/>
    <property type="evidence" value="ECO:0007669"/>
    <property type="project" value="UniProtKB-SubCell"/>
</dbReference>
<evidence type="ECO:0000256" key="4">
    <source>
        <dbReference type="ARBA" id="ARBA00023043"/>
    </source>
</evidence>
<keyword evidence="2" id="KW-0677">Repeat</keyword>
<comment type="subcellular location">
    <subcellularLocation>
        <location evidence="1">Cell projection</location>
        <location evidence="1">Stereocilium</location>
    </subcellularLocation>
</comment>
<reference evidence="6" key="1">
    <citation type="submission" date="2025-08" db="UniProtKB">
        <authorList>
            <consortium name="Ensembl"/>
        </authorList>
    </citation>
    <scope>IDENTIFICATION</scope>
</reference>
<keyword evidence="4 5" id="KW-0040">ANK repeat</keyword>
<dbReference type="GO" id="GO:0051017">
    <property type="term" value="P:actin filament bundle assembly"/>
    <property type="evidence" value="ECO:0007669"/>
    <property type="project" value="TreeGrafter"/>
</dbReference>
<evidence type="ECO:0000313" key="6">
    <source>
        <dbReference type="Ensembl" id="ENSOMEP00000012596.1"/>
    </source>
</evidence>
<dbReference type="GO" id="GO:0007605">
    <property type="term" value="P:sensory perception of sound"/>
    <property type="evidence" value="ECO:0007669"/>
    <property type="project" value="UniProtKB-KW"/>
</dbReference>
<dbReference type="InterPro" id="IPR036770">
    <property type="entry name" value="Ankyrin_rpt-contain_sf"/>
</dbReference>
<dbReference type="Pfam" id="PF13637">
    <property type="entry name" value="Ank_4"/>
    <property type="match status" value="1"/>
</dbReference>
<feature type="repeat" description="ANK" evidence="5">
    <location>
        <begin position="65"/>
        <end position="97"/>
    </location>
</feature>
<feature type="repeat" description="ANK" evidence="5">
    <location>
        <begin position="33"/>
        <end position="60"/>
    </location>
</feature>
<dbReference type="SMART" id="SM00248">
    <property type="entry name" value="ANK"/>
    <property type="match status" value="3"/>
</dbReference>
<protein>
    <submittedName>
        <fullName evidence="6">Uncharacterized protein</fullName>
    </submittedName>
</protein>
<keyword evidence="3" id="KW-1009">Hearing</keyword>
<dbReference type="PANTHER" id="PTHR24153">
    <property type="entry name" value="ESPIN"/>
    <property type="match status" value="1"/>
</dbReference>
<evidence type="ECO:0000256" key="1">
    <source>
        <dbReference type="ARBA" id="ARBA00004645"/>
    </source>
</evidence>
<dbReference type="Gene3D" id="1.25.40.20">
    <property type="entry name" value="Ankyrin repeat-containing domain"/>
    <property type="match status" value="1"/>
</dbReference>
<dbReference type="GO" id="GO:0051015">
    <property type="term" value="F:actin filament binding"/>
    <property type="evidence" value="ECO:0007669"/>
    <property type="project" value="TreeGrafter"/>
</dbReference>
<evidence type="ECO:0000313" key="7">
    <source>
        <dbReference type="Proteomes" id="UP000261560"/>
    </source>
</evidence>
<dbReference type="PANTHER" id="PTHR24153:SF14">
    <property type="entry name" value="ESPIN"/>
    <property type="match status" value="1"/>
</dbReference>
<proteinExistence type="predicted"/>
<dbReference type="Ensembl" id="ENSOMET00000032764.1">
    <property type="protein sequence ID" value="ENSOMEP00000012596.1"/>
    <property type="gene ID" value="ENSOMEG00000013972.1"/>
</dbReference>
<reference evidence="6" key="2">
    <citation type="submission" date="2025-09" db="UniProtKB">
        <authorList>
            <consortium name="Ensembl"/>
        </authorList>
    </citation>
    <scope>IDENTIFICATION</scope>
</reference>
<dbReference type="OMA" id="QITWACL"/>
<dbReference type="PROSITE" id="PS50297">
    <property type="entry name" value="ANK_REP_REGION"/>
    <property type="match status" value="2"/>
</dbReference>
<dbReference type="Proteomes" id="UP000261560">
    <property type="component" value="Unplaced"/>
</dbReference>
<dbReference type="SUPFAM" id="SSF48403">
    <property type="entry name" value="Ankyrin repeat"/>
    <property type="match status" value="1"/>
</dbReference>